<reference evidence="1" key="1">
    <citation type="journal article" date="2014" name="Front. Microbiol.">
        <title>High frequency of phylogenetically diverse reductive dehalogenase-homologous genes in deep subseafloor sedimentary metagenomes.</title>
        <authorList>
            <person name="Kawai M."/>
            <person name="Futagami T."/>
            <person name="Toyoda A."/>
            <person name="Takaki Y."/>
            <person name="Nishi S."/>
            <person name="Hori S."/>
            <person name="Arai W."/>
            <person name="Tsubouchi T."/>
            <person name="Morono Y."/>
            <person name="Uchiyama I."/>
            <person name="Ito T."/>
            <person name="Fujiyama A."/>
            <person name="Inagaki F."/>
            <person name="Takami H."/>
        </authorList>
    </citation>
    <scope>NUCLEOTIDE SEQUENCE</scope>
    <source>
        <strain evidence="1">Expedition CK06-06</strain>
    </source>
</reference>
<protein>
    <submittedName>
        <fullName evidence="1">Uncharacterized protein</fullName>
    </submittedName>
</protein>
<dbReference type="AlphaFoldDB" id="X1UQY6"/>
<organism evidence="1">
    <name type="scientific">marine sediment metagenome</name>
    <dbReference type="NCBI Taxonomy" id="412755"/>
    <lineage>
        <taxon>unclassified sequences</taxon>
        <taxon>metagenomes</taxon>
        <taxon>ecological metagenomes</taxon>
    </lineage>
</organism>
<evidence type="ECO:0000313" key="1">
    <source>
        <dbReference type="EMBL" id="GAJ19904.1"/>
    </source>
</evidence>
<feature type="non-terminal residue" evidence="1">
    <location>
        <position position="47"/>
    </location>
</feature>
<sequence length="47" mass="5603">MLYAFEPLESSTADDKTRTLKKIWQCDCNPSDYRRQDGRDIPYATFR</sequence>
<dbReference type="EMBL" id="BARW01038027">
    <property type="protein sequence ID" value="GAJ19904.1"/>
    <property type="molecule type" value="Genomic_DNA"/>
</dbReference>
<name>X1UQY6_9ZZZZ</name>
<proteinExistence type="predicted"/>
<gene>
    <name evidence="1" type="ORF">S12H4_58514</name>
</gene>
<comment type="caution">
    <text evidence="1">The sequence shown here is derived from an EMBL/GenBank/DDBJ whole genome shotgun (WGS) entry which is preliminary data.</text>
</comment>
<accession>X1UQY6</accession>